<organism evidence="1 2">
    <name type="scientific">Eleusine coracana subsp. coracana</name>
    <dbReference type="NCBI Taxonomy" id="191504"/>
    <lineage>
        <taxon>Eukaryota</taxon>
        <taxon>Viridiplantae</taxon>
        <taxon>Streptophyta</taxon>
        <taxon>Embryophyta</taxon>
        <taxon>Tracheophyta</taxon>
        <taxon>Spermatophyta</taxon>
        <taxon>Magnoliopsida</taxon>
        <taxon>Liliopsida</taxon>
        <taxon>Poales</taxon>
        <taxon>Poaceae</taxon>
        <taxon>PACMAD clade</taxon>
        <taxon>Chloridoideae</taxon>
        <taxon>Cynodonteae</taxon>
        <taxon>Eleusininae</taxon>
        <taxon>Eleusine</taxon>
    </lineage>
</organism>
<proteinExistence type="predicted"/>
<dbReference type="Proteomes" id="UP001054889">
    <property type="component" value="Unassembled WGS sequence"/>
</dbReference>
<name>A0AAV5BZV0_ELECO</name>
<reference evidence="1" key="2">
    <citation type="submission" date="2021-12" db="EMBL/GenBank/DDBJ databases">
        <title>Resequencing data analysis of finger millet.</title>
        <authorList>
            <person name="Hatakeyama M."/>
            <person name="Aluri S."/>
            <person name="Balachadran M.T."/>
            <person name="Sivarajan S.R."/>
            <person name="Poveda L."/>
            <person name="Shimizu-Inatsugi R."/>
            <person name="Schlapbach R."/>
            <person name="Sreeman S.M."/>
            <person name="Shimizu K.K."/>
        </authorList>
    </citation>
    <scope>NUCLEOTIDE SEQUENCE</scope>
</reference>
<evidence type="ECO:0000313" key="2">
    <source>
        <dbReference type="Proteomes" id="UP001054889"/>
    </source>
</evidence>
<comment type="caution">
    <text evidence="1">The sequence shown here is derived from an EMBL/GenBank/DDBJ whole genome shotgun (WGS) entry which is preliminary data.</text>
</comment>
<dbReference type="EMBL" id="BQKI01000003">
    <property type="protein sequence ID" value="GJM91032.1"/>
    <property type="molecule type" value="Genomic_DNA"/>
</dbReference>
<keyword evidence="2" id="KW-1185">Reference proteome</keyword>
<dbReference type="AlphaFoldDB" id="A0AAV5BZV0"/>
<accession>A0AAV5BZV0</accession>
<sequence length="129" mass="14730">MDPVLRTSLLAQQWDRTCRRDSFCFACSLSFCRHCCKHWHEHHGDIAPHANPARTNRIAHVEIINGNAAVLSEYPVGSGYDWTKIQRTKHEGRWWILLNPREPPNPGLGSAALSARFHGICFLDFVPEL</sequence>
<evidence type="ECO:0000313" key="1">
    <source>
        <dbReference type="EMBL" id="GJM91032.1"/>
    </source>
</evidence>
<reference evidence="1" key="1">
    <citation type="journal article" date="2018" name="DNA Res.">
        <title>Multiple hybrid de novo genome assembly of finger millet, an orphan allotetraploid crop.</title>
        <authorList>
            <person name="Hatakeyama M."/>
            <person name="Aluri S."/>
            <person name="Balachadran M.T."/>
            <person name="Sivarajan S.R."/>
            <person name="Patrignani A."/>
            <person name="Gruter S."/>
            <person name="Poveda L."/>
            <person name="Shimizu-Inatsugi R."/>
            <person name="Baeten J."/>
            <person name="Francoijs K.J."/>
            <person name="Nataraja K.N."/>
            <person name="Reddy Y.A.N."/>
            <person name="Phadnis S."/>
            <person name="Ravikumar R.L."/>
            <person name="Schlapbach R."/>
            <person name="Sreeman S.M."/>
            <person name="Shimizu K.K."/>
        </authorList>
    </citation>
    <scope>NUCLEOTIDE SEQUENCE</scope>
</reference>
<protein>
    <submittedName>
        <fullName evidence="1">Uncharacterized protein</fullName>
    </submittedName>
</protein>
<gene>
    <name evidence="1" type="primary">ga07367</name>
    <name evidence="1" type="ORF">PR202_ga07367</name>
</gene>